<dbReference type="AlphaFoldDB" id="A0A151GAZ4"/>
<name>A0A151GAZ4_DRECN</name>
<reference evidence="2 3" key="1">
    <citation type="journal article" date="2016" name="Sci. Rep.">
        <title>Insights into Adaptations to a Near-Obligate Nematode Endoparasitic Lifestyle from the Finished Genome of Drechmeria coniospora.</title>
        <authorList>
            <person name="Zhang L."/>
            <person name="Zhou Z."/>
            <person name="Guo Q."/>
            <person name="Fokkens L."/>
            <person name="Miskei M."/>
            <person name="Pocsi I."/>
            <person name="Zhang W."/>
            <person name="Chen M."/>
            <person name="Wang L."/>
            <person name="Sun Y."/>
            <person name="Donzelli B.G."/>
            <person name="Gibson D.M."/>
            <person name="Nelson D.R."/>
            <person name="Luo J.G."/>
            <person name="Rep M."/>
            <person name="Liu H."/>
            <person name="Yang S."/>
            <person name="Wang J."/>
            <person name="Krasnoff S.B."/>
            <person name="Xu Y."/>
            <person name="Molnar I."/>
            <person name="Lin M."/>
        </authorList>
    </citation>
    <scope>NUCLEOTIDE SEQUENCE [LARGE SCALE GENOMIC DNA]</scope>
    <source>
        <strain evidence="2 3">ARSEF 6962</strain>
    </source>
</reference>
<evidence type="ECO:0000256" key="1">
    <source>
        <dbReference type="SAM" id="MobiDB-lite"/>
    </source>
</evidence>
<dbReference type="EMBL" id="LAYC01000003">
    <property type="protein sequence ID" value="KYK54272.1"/>
    <property type="molecule type" value="Genomic_DNA"/>
</dbReference>
<keyword evidence="3" id="KW-1185">Reference proteome</keyword>
<evidence type="ECO:0000313" key="3">
    <source>
        <dbReference type="Proteomes" id="UP000076580"/>
    </source>
</evidence>
<dbReference type="Proteomes" id="UP000076580">
    <property type="component" value="Chromosome 03"/>
</dbReference>
<proteinExistence type="predicted"/>
<protein>
    <submittedName>
        <fullName evidence="2">Uncharacterized protein</fullName>
    </submittedName>
</protein>
<comment type="caution">
    <text evidence="2">The sequence shown here is derived from an EMBL/GenBank/DDBJ whole genome shotgun (WGS) entry which is preliminary data.</text>
</comment>
<feature type="region of interest" description="Disordered" evidence="1">
    <location>
        <begin position="82"/>
        <end position="123"/>
    </location>
</feature>
<dbReference type="GeneID" id="63718872"/>
<gene>
    <name evidence="2" type="ORF">DCS_06229</name>
</gene>
<dbReference type="InParanoid" id="A0A151GAZ4"/>
<sequence>MSRRRQGRPIAGSTRTGGSPASYRPKAERLPTTSIDRACGGILAVLPAPAARRAMLDERGKRKMEAGGRQLVIVAALHTHPAALEGRGGGGGLAASPGLVRREQGRPSERRRRDGLFQRPASR</sequence>
<accession>A0A151GAZ4</accession>
<dbReference type="RefSeq" id="XP_040653624.1">
    <property type="nucleotide sequence ID" value="XM_040803520.1"/>
</dbReference>
<feature type="compositionally biased region" description="Basic and acidic residues" evidence="1">
    <location>
        <begin position="100"/>
        <end position="116"/>
    </location>
</feature>
<feature type="region of interest" description="Disordered" evidence="1">
    <location>
        <begin position="1"/>
        <end position="34"/>
    </location>
</feature>
<organism evidence="2 3">
    <name type="scientific">Drechmeria coniospora</name>
    <name type="common">Nematophagous fungus</name>
    <name type="synonym">Meria coniospora</name>
    <dbReference type="NCBI Taxonomy" id="98403"/>
    <lineage>
        <taxon>Eukaryota</taxon>
        <taxon>Fungi</taxon>
        <taxon>Dikarya</taxon>
        <taxon>Ascomycota</taxon>
        <taxon>Pezizomycotina</taxon>
        <taxon>Sordariomycetes</taxon>
        <taxon>Hypocreomycetidae</taxon>
        <taxon>Hypocreales</taxon>
        <taxon>Ophiocordycipitaceae</taxon>
        <taxon>Drechmeria</taxon>
    </lineage>
</organism>
<evidence type="ECO:0000313" key="2">
    <source>
        <dbReference type="EMBL" id="KYK54272.1"/>
    </source>
</evidence>